<feature type="region of interest" description="Disordered" evidence="1">
    <location>
        <begin position="953"/>
        <end position="977"/>
    </location>
</feature>
<sequence>MPSKFVWRRSTRDQVHVNHEPGSFYEDQDVLSRQQRQLETPIYAPGGVFYQVPPIQLPCQDNFERDVISSRVGSVDADTMDVDPMDVDEDIADFPSHTVDETSGSSRAYRKKEEQWHRWTCIIPEMLATYISLLRETRSLRDMSGVRERQRCRGCINHISLNVLCLYFDKIEKIVLCTCKEPALQLLSMGLFPCAPQRPSVAVDVNMLEFARGLFQNLAPNTTAWCETVEKFLYQRGFKLKSRDTLRIRFSNALQWYSTLQDTKHLQLAEVLNHIRKTSDVCLSDSVDVSSHSTGEDKRPNVERPSDYLRQRCLLCFGGNNWHQPDELFDAIVCVDANFTQKRRKSQGNRPPIPLHHPETLFISPDDVCAMQAEVEAARPVKQKPTVDDAYEPGMKVPSATLDECHESFTAADANRAKASTQFFSDTGLMALLCRHDRVLWLVNMTSAGEKQYYVLCLLKKLFEHVPASMRLGALYDIGCQLHRSCLKYGFLADILDRITFAISVFHAYGHQWPCQIIYHPRKCEGFGLSDGEGCERFWSAIKALIPSLRVSGYYTRIYAIDTKVKHLDQTSLIGMGQWLQRKWNITQEKKAKAEAVLELLNQKGVSRTALKQEWNDQVQEQTKPLPRQSKSSADKEIHSILALKDNMKDQGSELATLEDMLITDNFSPGMTVFEVQDQIYKLKNKIKIIARSIEEKKTKLSLADQKNLTRLLGNDFLRIRMNALAVKQRIRERLRHRKYELESFGSSYRNTVNQQKLQQHAEQQIKRKEPGIQNLARTYNRLCQDLEKLITARRAPRGARVPSKISLEGLFKLDVDHDIWQDDNLTNDLDSQLETPGWLGDDDVRTGIKALLQYNRCVEEEKRLIKERQSMQEWFTEEWTLVNLALAFSTDIQDIDLAYQFQDYKAQLVYLHIVWKTATLDLPCPLPQDWGPSAGEIKEAENYEYTEQVISATEEHQVEDRREEPTSTGDEQDTGFEYHAVETDSDSELLEEEEFYSSEEAELVDAMEGLDLAEEF</sequence>
<proteinExistence type="predicted"/>
<feature type="non-terminal residue" evidence="3">
    <location>
        <position position="1017"/>
    </location>
</feature>
<keyword evidence="4" id="KW-1185">Reference proteome</keyword>
<dbReference type="InParanoid" id="A0A409YNY6"/>
<dbReference type="STRING" id="231916.A0A409YNY6"/>
<dbReference type="EMBL" id="NHYE01000575">
    <property type="protein sequence ID" value="PPR04745.1"/>
    <property type="molecule type" value="Genomic_DNA"/>
</dbReference>
<dbReference type="PANTHER" id="PTHR33096">
    <property type="entry name" value="CXC2 DOMAIN-CONTAINING PROTEIN"/>
    <property type="match status" value="1"/>
</dbReference>
<evidence type="ECO:0000313" key="3">
    <source>
        <dbReference type="EMBL" id="PPR04745.1"/>
    </source>
</evidence>
<organism evidence="3 4">
    <name type="scientific">Gymnopilus dilepis</name>
    <dbReference type="NCBI Taxonomy" id="231916"/>
    <lineage>
        <taxon>Eukaryota</taxon>
        <taxon>Fungi</taxon>
        <taxon>Dikarya</taxon>
        <taxon>Basidiomycota</taxon>
        <taxon>Agaricomycotina</taxon>
        <taxon>Agaricomycetes</taxon>
        <taxon>Agaricomycetidae</taxon>
        <taxon>Agaricales</taxon>
        <taxon>Agaricineae</taxon>
        <taxon>Hymenogastraceae</taxon>
        <taxon>Gymnopilus</taxon>
    </lineage>
</organism>
<accession>A0A409YNY6</accession>
<dbReference type="PANTHER" id="PTHR33096:SF1">
    <property type="entry name" value="CXC1-LIKE CYSTEINE CLUSTER ASSOCIATED WITH KDZ TRANSPOSASES DOMAIN-CONTAINING PROTEIN"/>
    <property type="match status" value="1"/>
</dbReference>
<dbReference type="AlphaFoldDB" id="A0A409YNY6"/>
<name>A0A409YNY6_9AGAR</name>
<dbReference type="Pfam" id="PF18802">
    <property type="entry name" value="CxC1"/>
    <property type="match status" value="1"/>
</dbReference>
<dbReference type="Pfam" id="PF18758">
    <property type="entry name" value="KDZ"/>
    <property type="match status" value="1"/>
</dbReference>
<feature type="region of interest" description="Disordered" evidence="1">
    <location>
        <begin position="616"/>
        <end position="635"/>
    </location>
</feature>
<evidence type="ECO:0000256" key="1">
    <source>
        <dbReference type="SAM" id="MobiDB-lite"/>
    </source>
</evidence>
<feature type="domain" description="CxC1-like cysteine cluster associated with KDZ transposases" evidence="2">
    <location>
        <begin position="161"/>
        <end position="236"/>
    </location>
</feature>
<comment type="caution">
    <text evidence="3">The sequence shown here is derived from an EMBL/GenBank/DDBJ whole genome shotgun (WGS) entry which is preliminary data.</text>
</comment>
<gene>
    <name evidence="3" type="ORF">CVT26_012885</name>
</gene>
<evidence type="ECO:0000259" key="2">
    <source>
        <dbReference type="Pfam" id="PF18802"/>
    </source>
</evidence>
<feature type="compositionally biased region" description="Basic and acidic residues" evidence="1">
    <location>
        <begin position="954"/>
        <end position="966"/>
    </location>
</feature>
<protein>
    <recommendedName>
        <fullName evidence="2">CxC1-like cysteine cluster associated with KDZ transposases domain-containing protein</fullName>
    </recommendedName>
</protein>
<reference evidence="3 4" key="1">
    <citation type="journal article" date="2018" name="Evol. Lett.">
        <title>Horizontal gene cluster transfer increased hallucinogenic mushroom diversity.</title>
        <authorList>
            <person name="Reynolds H.T."/>
            <person name="Vijayakumar V."/>
            <person name="Gluck-Thaler E."/>
            <person name="Korotkin H.B."/>
            <person name="Matheny P.B."/>
            <person name="Slot J.C."/>
        </authorList>
    </citation>
    <scope>NUCLEOTIDE SEQUENCE [LARGE SCALE GENOMIC DNA]</scope>
    <source>
        <strain evidence="3 4">SRW20</strain>
    </source>
</reference>
<evidence type="ECO:0000313" key="4">
    <source>
        <dbReference type="Proteomes" id="UP000284706"/>
    </source>
</evidence>
<dbReference type="Proteomes" id="UP000284706">
    <property type="component" value="Unassembled WGS sequence"/>
</dbReference>
<dbReference type="InterPro" id="IPR041320">
    <property type="entry name" value="CxC1"/>
</dbReference>
<dbReference type="InterPro" id="IPR040521">
    <property type="entry name" value="KDZ"/>
</dbReference>
<dbReference type="OrthoDB" id="3237105at2759"/>